<name>A0AA36UJW8_9NEIS</name>
<dbReference type="EMBL" id="AFQE01000062">
    <property type="protein sequence ID" value="EGQ77137.1"/>
    <property type="molecule type" value="Genomic_DNA"/>
</dbReference>
<keyword evidence="1" id="KW-1133">Transmembrane helix</keyword>
<keyword evidence="1" id="KW-0472">Membrane</keyword>
<proteinExistence type="predicted"/>
<evidence type="ECO:0000256" key="1">
    <source>
        <dbReference type="SAM" id="Phobius"/>
    </source>
</evidence>
<keyword evidence="1" id="KW-0812">Transmembrane</keyword>
<dbReference type="AlphaFoldDB" id="A0AA36UJW8"/>
<accession>A0AA36UJW8</accession>
<evidence type="ECO:0000313" key="3">
    <source>
        <dbReference type="Proteomes" id="UP000004982"/>
    </source>
</evidence>
<feature type="transmembrane region" description="Helical" evidence="1">
    <location>
        <begin position="38"/>
        <end position="56"/>
    </location>
</feature>
<dbReference type="Proteomes" id="UP000004982">
    <property type="component" value="Unassembled WGS sequence"/>
</dbReference>
<sequence length="69" mass="7930">MSQYTQIFPNLKQSPDFVIIPSKKEIIIIHFVSPGPHYGSFICAFLLSFSLVFHPAGRFKRHSFFVCVL</sequence>
<protein>
    <submittedName>
        <fullName evidence="2">Uncharacterized protein</fullName>
    </submittedName>
</protein>
<gene>
    <name evidence="2" type="ORF">HMPREF9418_1363</name>
</gene>
<organism evidence="2 3">
    <name type="scientific">Neisseria macacae ATCC 33926</name>
    <dbReference type="NCBI Taxonomy" id="997348"/>
    <lineage>
        <taxon>Bacteria</taxon>
        <taxon>Pseudomonadati</taxon>
        <taxon>Pseudomonadota</taxon>
        <taxon>Betaproteobacteria</taxon>
        <taxon>Neisseriales</taxon>
        <taxon>Neisseriaceae</taxon>
        <taxon>Neisseria</taxon>
    </lineage>
</organism>
<evidence type="ECO:0000313" key="2">
    <source>
        <dbReference type="EMBL" id="EGQ77137.1"/>
    </source>
</evidence>
<reference evidence="2 3" key="1">
    <citation type="submission" date="2011-05" db="EMBL/GenBank/DDBJ databases">
        <authorList>
            <person name="Muzny D."/>
            <person name="Qin X."/>
            <person name="Deng J."/>
            <person name="Jiang H."/>
            <person name="Liu Y."/>
            <person name="Qu J."/>
            <person name="Song X.-Z."/>
            <person name="Zhang L."/>
            <person name="Thornton R."/>
            <person name="Coyle M."/>
            <person name="Francisco L."/>
            <person name="Jackson L."/>
            <person name="Javaid M."/>
            <person name="Korchina V."/>
            <person name="Kovar C."/>
            <person name="Mata R."/>
            <person name="Mathew T."/>
            <person name="Ngo R."/>
            <person name="Nguyen L."/>
            <person name="Nguyen N."/>
            <person name="Okwuonu G."/>
            <person name="Ongeri F."/>
            <person name="Pham C."/>
            <person name="Simmons D."/>
            <person name="Wilczek-Boney K."/>
            <person name="Hale W."/>
            <person name="Jakkamsetti A."/>
            <person name="Pham P."/>
            <person name="Ruth R."/>
            <person name="San Lucas F."/>
            <person name="Warren J."/>
            <person name="Zhang J."/>
            <person name="Zhao Z."/>
            <person name="Zhou C."/>
            <person name="Zhu D."/>
            <person name="Lee S."/>
            <person name="Bess C."/>
            <person name="Blankenburg K."/>
            <person name="Forbes L."/>
            <person name="Fu Q."/>
            <person name="Gubbala S."/>
            <person name="Hirani K."/>
            <person name="Jayaseelan J.C."/>
            <person name="Lara F."/>
            <person name="Munidasa M."/>
            <person name="Palculict T."/>
            <person name="Patil S."/>
            <person name="Pu L.-L."/>
            <person name="Saada N."/>
            <person name="Tang L."/>
            <person name="Weissenberger G."/>
            <person name="Zhu Y."/>
            <person name="Hemphill L."/>
            <person name="Shang Y."/>
            <person name="Youmans B."/>
            <person name="Ayvaz T."/>
            <person name="Ross M."/>
            <person name="Santibanez J."/>
            <person name="Aqrawi P."/>
            <person name="Gross S."/>
            <person name="Joshi V."/>
            <person name="Fowler G."/>
            <person name="Nazareth L."/>
            <person name="Reid J."/>
            <person name="Worley K."/>
            <person name="Petrosino J."/>
            <person name="Highlander S."/>
            <person name="Gibbs R."/>
        </authorList>
    </citation>
    <scope>NUCLEOTIDE SEQUENCE [LARGE SCALE GENOMIC DNA]</scope>
    <source>
        <strain evidence="2 3">ATCC 33926</strain>
    </source>
</reference>
<comment type="caution">
    <text evidence="2">The sequence shown here is derived from an EMBL/GenBank/DDBJ whole genome shotgun (WGS) entry which is preliminary data.</text>
</comment>